<dbReference type="PANTHER" id="PTHR30168:SF0">
    <property type="entry name" value="INNER MEMBRANE PROTEIN"/>
    <property type="match status" value="1"/>
</dbReference>
<evidence type="ECO:0000256" key="4">
    <source>
        <dbReference type="ARBA" id="ARBA00023136"/>
    </source>
</evidence>
<dbReference type="OrthoDB" id="9774900at2"/>
<sequence>MRWQLGRRSTNVEDQRGMRVSAPVVGGGIGALLLSLVVALLGGDPRVILEQNNSPSDRPVTESPQTPAQDQMADFVSVVLADTEDTWSEIFQQSGEKYVDPKLVLYSNAVESACGFARSAVGPFYCPQDQKVYIDLSFYRDLKNRYQAPGDFAQAYVIAHEVGHHVQNLLGISDQVRSLQQRADQVEANQLSVRQELQADCYAGVWANHAERSRQILETGDVEEALNAASSIGDDRLQEQARGYVVPESFTHGSSAQRVRWFKRGIQTGDPQQCNTFKAANP</sequence>
<name>A0A1Z4GGV4_9CYAN</name>
<gene>
    <name evidence="8" type="ORF">NIES21_23960</name>
</gene>
<evidence type="ECO:0000256" key="6">
    <source>
        <dbReference type="SAM" id="MobiDB-lite"/>
    </source>
</evidence>
<dbReference type="EMBL" id="AP018174">
    <property type="protein sequence ID" value="BAY16566.1"/>
    <property type="molecule type" value="Genomic_DNA"/>
</dbReference>
<evidence type="ECO:0000256" key="7">
    <source>
        <dbReference type="SAM" id="Phobius"/>
    </source>
</evidence>
<dbReference type="GO" id="GO:0016020">
    <property type="term" value="C:membrane"/>
    <property type="evidence" value="ECO:0007669"/>
    <property type="project" value="UniProtKB-SubCell"/>
</dbReference>
<keyword evidence="9" id="KW-1185">Reference proteome</keyword>
<keyword evidence="5" id="KW-0175">Coiled coil</keyword>
<keyword evidence="4 7" id="KW-0472">Membrane</keyword>
<feature type="transmembrane region" description="Helical" evidence="7">
    <location>
        <begin position="20"/>
        <end position="42"/>
    </location>
</feature>
<keyword evidence="3 7" id="KW-1133">Transmembrane helix</keyword>
<dbReference type="Pfam" id="PF04228">
    <property type="entry name" value="Zn_peptidase"/>
    <property type="match status" value="1"/>
</dbReference>
<feature type="region of interest" description="Disordered" evidence="6">
    <location>
        <begin position="50"/>
        <end position="69"/>
    </location>
</feature>
<evidence type="ECO:0000256" key="3">
    <source>
        <dbReference type="ARBA" id="ARBA00022989"/>
    </source>
</evidence>
<proteinExistence type="predicted"/>
<accession>A0A1Z4GGV4</accession>
<evidence type="ECO:0000256" key="1">
    <source>
        <dbReference type="ARBA" id="ARBA00004167"/>
    </source>
</evidence>
<keyword evidence="2 7" id="KW-0812">Transmembrane</keyword>
<comment type="subcellular location">
    <subcellularLocation>
        <location evidence="1">Membrane</location>
        <topology evidence="1">Single-pass membrane protein</topology>
    </subcellularLocation>
</comment>
<evidence type="ECO:0000256" key="5">
    <source>
        <dbReference type="SAM" id="Coils"/>
    </source>
</evidence>
<reference evidence="8 9" key="1">
    <citation type="submission" date="2017-06" db="EMBL/GenBank/DDBJ databases">
        <title>Genome sequencing of cyanobaciteial culture collection at National Institute for Environmental Studies (NIES).</title>
        <authorList>
            <person name="Hirose Y."/>
            <person name="Shimura Y."/>
            <person name="Fujisawa T."/>
            <person name="Nakamura Y."/>
            <person name="Kawachi M."/>
        </authorList>
    </citation>
    <scope>NUCLEOTIDE SEQUENCE [LARGE SCALE GENOMIC DNA]</scope>
    <source>
        <strain evidence="8 9">NIES-21</strain>
    </source>
</reference>
<evidence type="ECO:0000313" key="9">
    <source>
        <dbReference type="Proteomes" id="UP000218287"/>
    </source>
</evidence>
<protein>
    <submittedName>
        <fullName evidence="8">Neutral zinc metallopeptidase family protein</fullName>
    </submittedName>
</protein>
<dbReference type="AlphaFoldDB" id="A0A1Z4GGV4"/>
<dbReference type="PANTHER" id="PTHR30168">
    <property type="entry name" value="PUTATIVE MEMBRANE PROTEIN YPFJ"/>
    <property type="match status" value="1"/>
</dbReference>
<feature type="coiled-coil region" evidence="5">
    <location>
        <begin position="169"/>
        <end position="196"/>
    </location>
</feature>
<organism evidence="8 9">
    <name type="scientific">Anabaenopsis circularis NIES-21</name>
    <dbReference type="NCBI Taxonomy" id="1085406"/>
    <lineage>
        <taxon>Bacteria</taxon>
        <taxon>Bacillati</taxon>
        <taxon>Cyanobacteriota</taxon>
        <taxon>Cyanophyceae</taxon>
        <taxon>Nostocales</taxon>
        <taxon>Nodulariaceae</taxon>
        <taxon>Anabaenopsis</taxon>
    </lineage>
</organism>
<evidence type="ECO:0000313" key="8">
    <source>
        <dbReference type="EMBL" id="BAY16566.1"/>
    </source>
</evidence>
<dbReference type="InterPro" id="IPR007343">
    <property type="entry name" value="Uncharacterised_pept_Zn_put"/>
</dbReference>
<evidence type="ECO:0000256" key="2">
    <source>
        <dbReference type="ARBA" id="ARBA00022692"/>
    </source>
</evidence>
<dbReference type="Proteomes" id="UP000218287">
    <property type="component" value="Chromosome"/>
</dbReference>